<proteinExistence type="predicted"/>
<accession>A0A455VPR1</accession>
<protein>
    <submittedName>
        <fullName evidence="1">Uncharacterized protein</fullName>
    </submittedName>
</protein>
<organism evidence="1 2">
    <name type="scientific">Serratia symbiotica</name>
    <dbReference type="NCBI Taxonomy" id="138074"/>
    <lineage>
        <taxon>Bacteria</taxon>
        <taxon>Pseudomonadati</taxon>
        <taxon>Pseudomonadota</taxon>
        <taxon>Gammaproteobacteria</taxon>
        <taxon>Enterobacterales</taxon>
        <taxon>Yersiniaceae</taxon>
        <taxon>Serratia</taxon>
    </lineage>
</organism>
<reference evidence="1 2" key="1">
    <citation type="submission" date="2019-03" db="EMBL/GenBank/DDBJ databases">
        <title>The genome sequence of Candidatus Serratia symbiotica strain IS.</title>
        <authorList>
            <person name="Nikoh N."/>
            <person name="Koga R."/>
            <person name="Oshima K."/>
            <person name="Hattori M."/>
            <person name="Fukatsu T."/>
        </authorList>
    </citation>
    <scope>NUCLEOTIDE SEQUENCE [LARGE SCALE GENOMIC DNA]</scope>
    <source>
        <strain evidence="1 2">IS</strain>
    </source>
</reference>
<sequence length="50" mass="5725">MIWCVRLGRIQDNASWRGSPSCSRLRPVLLVIMHKCCKRKGNAVLTVNEK</sequence>
<dbReference type="AlphaFoldDB" id="A0A455VPR1"/>
<dbReference type="EMBL" id="AP019531">
    <property type="protein sequence ID" value="BBI91031.1"/>
    <property type="molecule type" value="Genomic_DNA"/>
</dbReference>
<name>A0A455VPR1_9GAMM</name>
<evidence type="ECO:0000313" key="1">
    <source>
        <dbReference type="EMBL" id="BBI91031.1"/>
    </source>
</evidence>
<evidence type="ECO:0000313" key="2">
    <source>
        <dbReference type="Proteomes" id="UP000324392"/>
    </source>
</evidence>
<dbReference type="Proteomes" id="UP000324392">
    <property type="component" value="Chromosome"/>
</dbReference>
<gene>
    <name evidence="1" type="ORF">SSYIS1_00340</name>
</gene>